<reference evidence="3" key="1">
    <citation type="submission" date="2025-08" db="UniProtKB">
        <authorList>
            <consortium name="RefSeq"/>
        </authorList>
    </citation>
    <scope>IDENTIFICATION</scope>
</reference>
<sequence length="205" mass="23667">MRAYTKRQNPLRVTTTKKTIWVSMMTTEASRRTTRRSQDTTEHTTTRNMERNMLSMKSRASIQRAIAPKAVTTSIRRRSTRKMWNFSKKKATPVKKKSMEDIMRSTVTPREDISRTETIKRATRSTPKANPGHFEKGGHLHLSKGHKAAAGHDRHGKHGVGHHQKESKDSGKKWIYHHGYPPKTANLVLIDRRLDQLYHGPQYYG</sequence>
<dbReference type="InParanoid" id="A0A7E5W9D0"/>
<gene>
    <name evidence="3" type="primary">LOC113500287</name>
</gene>
<name>A0A7E5W9D0_TRINI</name>
<protein>
    <submittedName>
        <fullName evidence="3">Uncharacterized protein LOC113500287</fullName>
    </submittedName>
</protein>
<evidence type="ECO:0000313" key="2">
    <source>
        <dbReference type="Proteomes" id="UP000322000"/>
    </source>
</evidence>
<dbReference type="GeneID" id="113500287"/>
<feature type="region of interest" description="Disordered" evidence="1">
    <location>
        <begin position="123"/>
        <end position="177"/>
    </location>
</feature>
<keyword evidence="2" id="KW-1185">Reference proteome</keyword>
<proteinExistence type="predicted"/>
<feature type="compositionally biased region" description="Basic residues" evidence="1">
    <location>
        <begin position="139"/>
        <end position="162"/>
    </location>
</feature>
<dbReference type="AlphaFoldDB" id="A0A7E5W9D0"/>
<dbReference type="Proteomes" id="UP000322000">
    <property type="component" value="Chromosome 13"/>
</dbReference>
<evidence type="ECO:0000313" key="3">
    <source>
        <dbReference type="RefSeq" id="XP_026736811.1"/>
    </source>
</evidence>
<dbReference type="KEGG" id="tnl:113500287"/>
<feature type="compositionally biased region" description="Basic and acidic residues" evidence="1">
    <location>
        <begin position="163"/>
        <end position="172"/>
    </location>
</feature>
<dbReference type="OrthoDB" id="7700767at2759"/>
<evidence type="ECO:0000256" key="1">
    <source>
        <dbReference type="SAM" id="MobiDB-lite"/>
    </source>
</evidence>
<accession>A0A7E5W9D0</accession>
<dbReference type="RefSeq" id="XP_026736811.1">
    <property type="nucleotide sequence ID" value="XM_026881010.1"/>
</dbReference>
<organism evidence="2 3">
    <name type="scientific">Trichoplusia ni</name>
    <name type="common">Cabbage looper</name>
    <dbReference type="NCBI Taxonomy" id="7111"/>
    <lineage>
        <taxon>Eukaryota</taxon>
        <taxon>Metazoa</taxon>
        <taxon>Ecdysozoa</taxon>
        <taxon>Arthropoda</taxon>
        <taxon>Hexapoda</taxon>
        <taxon>Insecta</taxon>
        <taxon>Pterygota</taxon>
        <taxon>Neoptera</taxon>
        <taxon>Endopterygota</taxon>
        <taxon>Lepidoptera</taxon>
        <taxon>Glossata</taxon>
        <taxon>Ditrysia</taxon>
        <taxon>Noctuoidea</taxon>
        <taxon>Noctuidae</taxon>
        <taxon>Plusiinae</taxon>
        <taxon>Trichoplusia</taxon>
    </lineage>
</organism>